<dbReference type="Gene3D" id="3.30.428.10">
    <property type="entry name" value="HIT-like"/>
    <property type="match status" value="1"/>
</dbReference>
<evidence type="ECO:0000256" key="1">
    <source>
        <dbReference type="PROSITE-ProRule" id="PRU00464"/>
    </source>
</evidence>
<comment type="caution">
    <text evidence="1">Lacks conserved residue(s) required for the propagation of feature annotation.</text>
</comment>
<organism evidence="3 4">
    <name type="scientific">Litorilituus lipolyticus</name>
    <dbReference type="NCBI Taxonomy" id="2491017"/>
    <lineage>
        <taxon>Bacteria</taxon>
        <taxon>Pseudomonadati</taxon>
        <taxon>Pseudomonadota</taxon>
        <taxon>Gammaproteobacteria</taxon>
        <taxon>Alteromonadales</taxon>
        <taxon>Colwelliaceae</taxon>
        <taxon>Litorilituus</taxon>
    </lineage>
</organism>
<protein>
    <submittedName>
        <fullName evidence="3">HIT domain-containing protein</fullName>
    </submittedName>
</protein>
<dbReference type="PROSITE" id="PS51084">
    <property type="entry name" value="HIT_2"/>
    <property type="match status" value="1"/>
</dbReference>
<dbReference type="GO" id="GO:0003824">
    <property type="term" value="F:catalytic activity"/>
    <property type="evidence" value="ECO:0007669"/>
    <property type="project" value="InterPro"/>
</dbReference>
<dbReference type="SUPFAM" id="SSF54197">
    <property type="entry name" value="HIT-like"/>
    <property type="match status" value="1"/>
</dbReference>
<accession>A0A502KSG4</accession>
<evidence type="ECO:0000259" key="2">
    <source>
        <dbReference type="PROSITE" id="PS51084"/>
    </source>
</evidence>
<dbReference type="InterPro" id="IPR036265">
    <property type="entry name" value="HIT-like_sf"/>
</dbReference>
<dbReference type="InterPro" id="IPR011146">
    <property type="entry name" value="HIT-like"/>
</dbReference>
<dbReference type="RefSeq" id="WP_140603685.1">
    <property type="nucleotide sequence ID" value="NZ_SAWY01000021.1"/>
</dbReference>
<dbReference type="AlphaFoldDB" id="A0A502KSG4"/>
<dbReference type="Proteomes" id="UP000315303">
    <property type="component" value="Unassembled WGS sequence"/>
</dbReference>
<dbReference type="OrthoDB" id="9799145at2"/>
<reference evidence="3 4" key="1">
    <citation type="submission" date="2019-01" db="EMBL/GenBank/DDBJ databases">
        <title>Litorilituus lipolytica sp. nov., isolated from intertidal sand of the Yellow Sea in China.</title>
        <authorList>
            <person name="Liu A."/>
        </authorList>
    </citation>
    <scope>NUCLEOTIDE SEQUENCE [LARGE SCALE GENOMIC DNA]</scope>
    <source>
        <strain evidence="3 4">RZ04</strain>
    </source>
</reference>
<comment type="caution">
    <text evidence="3">The sequence shown here is derived from an EMBL/GenBank/DDBJ whole genome shotgun (WGS) entry which is preliminary data.</text>
</comment>
<gene>
    <name evidence="3" type="ORF">EPA86_11405</name>
</gene>
<proteinExistence type="predicted"/>
<evidence type="ECO:0000313" key="3">
    <source>
        <dbReference type="EMBL" id="TPH14690.1"/>
    </source>
</evidence>
<keyword evidence="4" id="KW-1185">Reference proteome</keyword>
<dbReference type="Pfam" id="PF01230">
    <property type="entry name" value="HIT"/>
    <property type="match status" value="1"/>
</dbReference>
<sequence length="160" mass="18239">MTVSSSDQNSELTDEQELLTDNDFTLHSQLQHDCITLAELPLSKLLLCNDSQYPWFILVPKVNNIKDVYQLNWQQQQQLQNESSLISELLMQVFGGDKMNVAALGNVVEQLHVHHVVRYKTDATWPKPIWGQLPLKPYSEQQLTALKGKLLPGLSVIFEP</sequence>
<name>A0A502KSG4_9GAMM</name>
<dbReference type="EMBL" id="SAWY01000021">
    <property type="protein sequence ID" value="TPH14690.1"/>
    <property type="molecule type" value="Genomic_DNA"/>
</dbReference>
<feature type="domain" description="HIT" evidence="2">
    <location>
        <begin position="23"/>
        <end position="125"/>
    </location>
</feature>
<evidence type="ECO:0000313" key="4">
    <source>
        <dbReference type="Proteomes" id="UP000315303"/>
    </source>
</evidence>